<keyword evidence="1" id="KW-0732">Signal</keyword>
<evidence type="ECO:0000256" key="1">
    <source>
        <dbReference type="SAM" id="SignalP"/>
    </source>
</evidence>
<dbReference type="EMBL" id="CP034235">
    <property type="protein sequence ID" value="QGQ97960.1"/>
    <property type="molecule type" value="Genomic_DNA"/>
</dbReference>
<gene>
    <name evidence="3" type="ORF">EHS13_25245</name>
</gene>
<feature type="chain" id="PRO_5039212415" evidence="1">
    <location>
        <begin position="27"/>
        <end position="1310"/>
    </location>
</feature>
<proteinExistence type="predicted"/>
<reference evidence="4" key="1">
    <citation type="submission" date="2018-11" db="EMBL/GenBank/DDBJ databases">
        <title>Complete genome sequence of Paenibacillus sp. ML311-T8.</title>
        <authorList>
            <person name="Nam Y.-D."/>
            <person name="Kang J."/>
            <person name="Chung W.-H."/>
            <person name="Park Y.S."/>
        </authorList>
    </citation>
    <scope>NUCLEOTIDE SEQUENCE [LARGE SCALE GENOMIC DNA]</scope>
    <source>
        <strain evidence="4">ML311-T8</strain>
    </source>
</reference>
<keyword evidence="4" id="KW-1185">Reference proteome</keyword>
<protein>
    <submittedName>
        <fullName evidence="3">S-layer homology domain-containing protein</fullName>
    </submittedName>
</protein>
<sequence>MTKNAFSRAAIILLSVWMLFSSVQVANGGIVAITDINTHWAKKVINSWIEKGFTNGYNDNTFRPDKTITRAEFIVLINRSFGFSEKADITFTDAKDKDWYYADVAKAVKAGYITGCSETAMCPNKEITRREAAVMISRLLRLGDTVAGDSSMFEDSYEFADWGYDEIGIAATTLIMTGYLDAASGSTSFKANNKIKRAEAIVSLDRALTYKNNNFNLAGLYGPTTGVKTIEGDVTIKVSGVVLQNMVINGNLVISDQVAEGDATLKNVIIKKSAIINGGGVNSIHLENTTIDSLVVNKPTGAVRVVAEGTTRITNTTVQSTATLEEAIGIKSSGFQTVTMSGSESGAASAVTLSGAFDKINLNGQSIQMTIPIGSVQTMVVSEEAVSNSLNISAGVTLNALVLNTQMTFTGQGTIQNATLSDSAIDSPFEKQPSIRKNANGAIILPAAPPVFTSVVAVNSGNNVGLGVNDSIVITFDQNTNKPTITAANLITWFTINSGHSFGSNLLNTDISWNATGNILTIYLSNVTGTTFVVGDTVRVLAAANLKNSTGSTVASVAISAPSTGSFTSAPVISSVVANNTGNNDGLGVGDSVVITFDQNTNRPPIKAATLNAMLVLNNGHSFGNLLDRDIYWNSTGNILTITFSNITATTFTQGDTVTVTANATISSQGGNVFSNSTSGVSTGSFTSYLEIKSIVAANVGVGRNVGLSVGDTVAITFSTATSHPPVITAANFKTWFANLNGHSWGTNLTDNNIKWTNSQVLTITFSDVTGATIVPGDIIFISESANIRDVALKYKLNHMVSQPMTGSFSDAPAISSIVASNSGNNAGLGIGDSVIISFNQPTNKPYLAGSIINSLLVLSGGHSFGTALVDSNIYWNTAGDVLTINFNNITNVTFAVGDTITLTKAANIKDALLTSQEAVTMSSKSTGSFSPLPATPSVVSVVASNTGNATGLNKGDNITITFNQSTNGPTITDLKKWFIVNSGADFGTGSSTSWNSSKNALTITFNTPPDDLAKYIKIGDIFQVSAEANIKDDKGLSLAYTGFTTALTGSFSSAPTIKTVMAKDYGNVGLSYGDWLEITFSEATNRPLITPQNLKDWLVISNNHSFGSGLTEYDITWDTTNTILSITFNDITDSSIQVGDTIHFTSSAKIMDSKGEVNVSEAISLPISGTFTSPPKIIDFLVSSNTPDDNFGAGDTITIVFDQLTNKPIVTANLLNRWFSLKNSSSDLIPKFPESFIRSISWSTMEGQQDCLNIVLSDDIGSSNTSIVNGDTYIDFNTKNPIIIKDDKNSIQGSPKSADEQISILNGSY</sequence>
<organism evidence="3 4">
    <name type="scientific">Paenibacillus psychroresistens</name>
    <dbReference type="NCBI Taxonomy" id="1778678"/>
    <lineage>
        <taxon>Bacteria</taxon>
        <taxon>Bacillati</taxon>
        <taxon>Bacillota</taxon>
        <taxon>Bacilli</taxon>
        <taxon>Bacillales</taxon>
        <taxon>Paenibacillaceae</taxon>
        <taxon>Paenibacillus</taxon>
    </lineage>
</organism>
<name>A0A6B8RNQ2_9BACL</name>
<feature type="signal peptide" evidence="1">
    <location>
        <begin position="1"/>
        <end position="26"/>
    </location>
</feature>
<evidence type="ECO:0000313" key="3">
    <source>
        <dbReference type="EMBL" id="QGQ97960.1"/>
    </source>
</evidence>
<feature type="domain" description="SLH" evidence="2">
    <location>
        <begin position="150"/>
        <end position="218"/>
    </location>
</feature>
<dbReference type="Proteomes" id="UP000426246">
    <property type="component" value="Chromosome"/>
</dbReference>
<dbReference type="PROSITE" id="PS51272">
    <property type="entry name" value="SLH"/>
    <property type="match status" value="3"/>
</dbReference>
<dbReference type="RefSeq" id="WP_155703054.1">
    <property type="nucleotide sequence ID" value="NZ_CP034235.1"/>
</dbReference>
<dbReference type="KEGG" id="ppsc:EHS13_25245"/>
<accession>A0A6B8RNQ2</accession>
<evidence type="ECO:0000313" key="4">
    <source>
        <dbReference type="Proteomes" id="UP000426246"/>
    </source>
</evidence>
<dbReference type="Pfam" id="PF00395">
    <property type="entry name" value="SLH"/>
    <property type="match status" value="2"/>
</dbReference>
<evidence type="ECO:0000259" key="2">
    <source>
        <dbReference type="PROSITE" id="PS51272"/>
    </source>
</evidence>
<feature type="domain" description="SLH" evidence="2">
    <location>
        <begin position="28"/>
        <end position="91"/>
    </location>
</feature>
<dbReference type="OrthoDB" id="185675at2"/>
<feature type="domain" description="SLH" evidence="2">
    <location>
        <begin position="92"/>
        <end position="148"/>
    </location>
</feature>
<dbReference type="InterPro" id="IPR001119">
    <property type="entry name" value="SLH_dom"/>
</dbReference>